<feature type="domain" description="Aconitase A/isopropylmalate dehydratase small subunit swivel" evidence="14">
    <location>
        <begin position="5"/>
        <end position="115"/>
    </location>
</feature>
<evidence type="ECO:0000256" key="3">
    <source>
        <dbReference type="ARBA" id="ARBA00004729"/>
    </source>
</evidence>
<name>A0A2T1C2X9_9CYAN</name>
<comment type="caution">
    <text evidence="15">The sequence shown here is derived from an EMBL/GenBank/DDBJ whole genome shotgun (WGS) entry which is preliminary data.</text>
</comment>
<dbReference type="NCBIfam" id="TIGR00171">
    <property type="entry name" value="leuD"/>
    <property type="match status" value="1"/>
</dbReference>
<reference evidence="15 16" key="1">
    <citation type="submission" date="2018-02" db="EMBL/GenBank/DDBJ databases">
        <authorList>
            <person name="Cohen D.B."/>
            <person name="Kent A.D."/>
        </authorList>
    </citation>
    <scope>NUCLEOTIDE SEQUENCE [LARGE SCALE GENOMIC DNA]</scope>
    <source>
        <strain evidence="15 16">CCAP 1448/3</strain>
    </source>
</reference>
<dbReference type="Gene3D" id="3.20.19.10">
    <property type="entry name" value="Aconitase, domain 4"/>
    <property type="match status" value="1"/>
</dbReference>
<proteinExistence type="inferred from homology"/>
<protein>
    <recommendedName>
        <fullName evidence="7">3-isopropylmalate dehydratase small subunit</fullName>
        <ecNumber evidence="6">4.2.1.33</ecNumber>
    </recommendedName>
    <alternativeName>
        <fullName evidence="12">Alpha-IPM isomerase</fullName>
    </alternativeName>
    <alternativeName>
        <fullName evidence="13">Isopropylmalate isomerase</fullName>
    </alternativeName>
</protein>
<dbReference type="GO" id="GO:0009098">
    <property type="term" value="P:L-leucine biosynthetic process"/>
    <property type="evidence" value="ECO:0007669"/>
    <property type="project" value="UniProtKB-UniPathway"/>
</dbReference>
<evidence type="ECO:0000313" key="16">
    <source>
        <dbReference type="Proteomes" id="UP000238762"/>
    </source>
</evidence>
<dbReference type="CDD" id="cd01577">
    <property type="entry name" value="IPMI_Swivel"/>
    <property type="match status" value="1"/>
</dbReference>
<dbReference type="PANTHER" id="PTHR43345:SF5">
    <property type="entry name" value="3-ISOPROPYLMALATE DEHYDRATASE SMALL SUBUNIT"/>
    <property type="match status" value="1"/>
</dbReference>
<comment type="subunit">
    <text evidence="5">Heterodimer of LeuC and LeuD.</text>
</comment>
<comment type="function">
    <text evidence="2">Catalyzes the isomerization between 2-isopropylmalate and 3-isopropylmalate, via the formation of 2-isopropylmaleate.</text>
</comment>
<keyword evidence="11" id="KW-0100">Branched-chain amino acid biosynthesis</keyword>
<evidence type="ECO:0000256" key="9">
    <source>
        <dbReference type="ARBA" id="ARBA00022605"/>
    </source>
</evidence>
<gene>
    <name evidence="15" type="primary">leuD</name>
    <name evidence="15" type="ORF">C7B64_12925</name>
</gene>
<evidence type="ECO:0000256" key="2">
    <source>
        <dbReference type="ARBA" id="ARBA00002695"/>
    </source>
</evidence>
<dbReference type="EMBL" id="PVWJ01000058">
    <property type="protein sequence ID" value="PSB02497.1"/>
    <property type="molecule type" value="Genomic_DNA"/>
</dbReference>
<evidence type="ECO:0000259" key="14">
    <source>
        <dbReference type="Pfam" id="PF00694"/>
    </source>
</evidence>
<dbReference type="GO" id="GO:0003861">
    <property type="term" value="F:3-isopropylmalate dehydratase activity"/>
    <property type="evidence" value="ECO:0007669"/>
    <property type="project" value="UniProtKB-EC"/>
</dbReference>
<evidence type="ECO:0000256" key="12">
    <source>
        <dbReference type="ARBA" id="ARBA00031631"/>
    </source>
</evidence>
<dbReference type="OrthoDB" id="9777465at2"/>
<evidence type="ECO:0000256" key="5">
    <source>
        <dbReference type="ARBA" id="ARBA00011271"/>
    </source>
</evidence>
<reference evidence="15 16" key="2">
    <citation type="submission" date="2018-03" db="EMBL/GenBank/DDBJ databases">
        <title>The ancient ancestry and fast evolution of plastids.</title>
        <authorList>
            <person name="Moore K.R."/>
            <person name="Magnabosco C."/>
            <person name="Momper L."/>
            <person name="Gold D.A."/>
            <person name="Bosak T."/>
            <person name="Fournier G.P."/>
        </authorList>
    </citation>
    <scope>NUCLEOTIDE SEQUENCE [LARGE SCALE GENOMIC DNA]</scope>
    <source>
        <strain evidence="15 16">CCAP 1448/3</strain>
    </source>
</reference>
<keyword evidence="10" id="KW-0456">Lyase</keyword>
<accession>A0A2T1C2X9</accession>
<dbReference type="InterPro" id="IPR033940">
    <property type="entry name" value="IPMI_Swivel"/>
</dbReference>
<dbReference type="Pfam" id="PF00694">
    <property type="entry name" value="Aconitase_C"/>
    <property type="match status" value="1"/>
</dbReference>
<dbReference type="EC" id="4.2.1.33" evidence="6"/>
<comment type="catalytic activity">
    <reaction evidence="1">
        <text>(2R,3S)-3-isopropylmalate = (2S)-2-isopropylmalate</text>
        <dbReference type="Rhea" id="RHEA:32287"/>
        <dbReference type="ChEBI" id="CHEBI:1178"/>
        <dbReference type="ChEBI" id="CHEBI:35121"/>
        <dbReference type="EC" id="4.2.1.33"/>
    </reaction>
</comment>
<organism evidence="15 16">
    <name type="scientific">Merismopedia glauca CCAP 1448/3</name>
    <dbReference type="NCBI Taxonomy" id="1296344"/>
    <lineage>
        <taxon>Bacteria</taxon>
        <taxon>Bacillati</taxon>
        <taxon>Cyanobacteriota</taxon>
        <taxon>Cyanophyceae</taxon>
        <taxon>Synechococcales</taxon>
        <taxon>Merismopediaceae</taxon>
        <taxon>Merismopedia</taxon>
    </lineage>
</organism>
<dbReference type="InterPro" id="IPR000573">
    <property type="entry name" value="AconitaseA/IPMdHydase_ssu_swvl"/>
</dbReference>
<dbReference type="InterPro" id="IPR004431">
    <property type="entry name" value="3-IsopropMal_deHydase_ssu"/>
</dbReference>
<dbReference type="RefSeq" id="WP_106289070.1">
    <property type="nucleotide sequence ID" value="NZ_CAWNTC010000063.1"/>
</dbReference>
<evidence type="ECO:0000256" key="10">
    <source>
        <dbReference type="ARBA" id="ARBA00023239"/>
    </source>
</evidence>
<dbReference type="PANTHER" id="PTHR43345">
    <property type="entry name" value="3-ISOPROPYLMALATE DEHYDRATASE SMALL SUBUNIT 2-RELATED-RELATED"/>
    <property type="match status" value="1"/>
</dbReference>
<dbReference type="Proteomes" id="UP000238762">
    <property type="component" value="Unassembled WGS sequence"/>
</dbReference>
<keyword evidence="16" id="KW-1185">Reference proteome</keyword>
<dbReference type="InterPro" id="IPR015928">
    <property type="entry name" value="Aconitase/3IPM_dehydase_swvl"/>
</dbReference>
<evidence type="ECO:0000256" key="11">
    <source>
        <dbReference type="ARBA" id="ARBA00023304"/>
    </source>
</evidence>
<evidence type="ECO:0000256" key="8">
    <source>
        <dbReference type="ARBA" id="ARBA00022430"/>
    </source>
</evidence>
<evidence type="ECO:0000313" key="15">
    <source>
        <dbReference type="EMBL" id="PSB02497.1"/>
    </source>
</evidence>
<dbReference type="InterPro" id="IPR050075">
    <property type="entry name" value="LeuD"/>
</dbReference>
<comment type="similarity">
    <text evidence="4">Belongs to the LeuD family. LeuD type 1 subfamily.</text>
</comment>
<dbReference type="UniPathway" id="UPA00048">
    <property type="reaction ID" value="UER00071"/>
</dbReference>
<sequence length="200" mass="21563">MSQVKKVQQVVGCGVPVVGNDIDTDRIIPARFLRCVTFEGLGEHAFADDRTQSHGQHPFDLPQYQGAKILVVNANFGCGSSREHAPQAIMKWGIEAIIGESFAEIFSGNCIANGVPCVTATSKTVDTLQKILQEQPNTSLSLDLDNLSVTCGQFSGSVTMKAGDRQMLMTGTWDTCGQLVENTPQIQATAAKIPYLQFAD</sequence>
<evidence type="ECO:0000256" key="6">
    <source>
        <dbReference type="ARBA" id="ARBA00011998"/>
    </source>
</evidence>
<dbReference type="NCBIfam" id="NF002458">
    <property type="entry name" value="PRK01641.1"/>
    <property type="match status" value="1"/>
</dbReference>
<evidence type="ECO:0000256" key="1">
    <source>
        <dbReference type="ARBA" id="ARBA00000491"/>
    </source>
</evidence>
<comment type="pathway">
    <text evidence="3">Amino-acid biosynthesis; L-leucine biosynthesis; L-leucine from 3-methyl-2-oxobutanoate: step 2/4.</text>
</comment>
<dbReference type="AlphaFoldDB" id="A0A2T1C2X9"/>
<evidence type="ECO:0000256" key="4">
    <source>
        <dbReference type="ARBA" id="ARBA00009845"/>
    </source>
</evidence>
<dbReference type="GO" id="GO:0009316">
    <property type="term" value="C:3-isopropylmalate dehydratase complex"/>
    <property type="evidence" value="ECO:0007669"/>
    <property type="project" value="InterPro"/>
</dbReference>
<keyword evidence="9" id="KW-0028">Amino-acid biosynthesis</keyword>
<keyword evidence="8" id="KW-0432">Leucine biosynthesis</keyword>
<evidence type="ECO:0000256" key="13">
    <source>
        <dbReference type="ARBA" id="ARBA00033368"/>
    </source>
</evidence>
<evidence type="ECO:0000256" key="7">
    <source>
        <dbReference type="ARBA" id="ARBA00017233"/>
    </source>
</evidence>
<dbReference type="SUPFAM" id="SSF52016">
    <property type="entry name" value="LeuD/IlvD-like"/>
    <property type="match status" value="1"/>
</dbReference>